<dbReference type="OrthoDB" id="141068at2"/>
<dbReference type="InterPro" id="IPR011009">
    <property type="entry name" value="Kinase-like_dom_sf"/>
</dbReference>
<feature type="domain" description="CHK kinase-like" evidence="1">
    <location>
        <begin position="120"/>
        <end position="300"/>
    </location>
</feature>
<dbReference type="PANTHER" id="PTHR11012:SF30">
    <property type="entry name" value="PROTEIN KINASE-LIKE DOMAIN-CONTAINING"/>
    <property type="match status" value="1"/>
</dbReference>
<keyword evidence="3" id="KW-1185">Reference proteome</keyword>
<evidence type="ECO:0000259" key="1">
    <source>
        <dbReference type="SMART" id="SM00587"/>
    </source>
</evidence>
<dbReference type="KEGG" id="aym:YM304_04770"/>
<dbReference type="SMART" id="SM00587">
    <property type="entry name" value="CHK"/>
    <property type="match status" value="1"/>
</dbReference>
<dbReference type="Proteomes" id="UP000011863">
    <property type="component" value="Chromosome"/>
</dbReference>
<dbReference type="SUPFAM" id="SSF56112">
    <property type="entry name" value="Protein kinase-like (PK-like)"/>
    <property type="match status" value="1"/>
</dbReference>
<dbReference type="EMBL" id="AP012057">
    <property type="protein sequence ID" value="BAN00791.1"/>
    <property type="molecule type" value="Genomic_DNA"/>
</dbReference>
<organism evidence="2 3">
    <name type="scientific">Ilumatobacter coccineus (strain NBRC 103263 / KCTC 29153 / YM16-304)</name>
    <dbReference type="NCBI Taxonomy" id="1313172"/>
    <lineage>
        <taxon>Bacteria</taxon>
        <taxon>Bacillati</taxon>
        <taxon>Actinomycetota</taxon>
        <taxon>Acidimicrobiia</taxon>
        <taxon>Acidimicrobiales</taxon>
        <taxon>Ilumatobacteraceae</taxon>
        <taxon>Ilumatobacter</taxon>
    </lineage>
</organism>
<dbReference type="PANTHER" id="PTHR11012">
    <property type="entry name" value="PROTEIN KINASE-LIKE DOMAIN-CONTAINING"/>
    <property type="match status" value="1"/>
</dbReference>
<name>A0A6C7E1N5_ILUCY</name>
<dbReference type="RefSeq" id="WP_015440039.1">
    <property type="nucleotide sequence ID" value="NC_020520.1"/>
</dbReference>
<protein>
    <recommendedName>
        <fullName evidence="1">CHK kinase-like domain-containing protein</fullName>
    </recommendedName>
</protein>
<dbReference type="InterPro" id="IPR015897">
    <property type="entry name" value="CHK_kinase-like"/>
</dbReference>
<reference evidence="2 3" key="1">
    <citation type="journal article" date="2013" name="Int. J. Syst. Evol. Microbiol.">
        <title>Ilumatobacter nonamiense sp. nov. and Ilumatobacter coccineum sp. nov., isolated from seashore sand.</title>
        <authorList>
            <person name="Matsumoto A."/>
            <person name="Kasai H."/>
            <person name="Matsuo Y."/>
            <person name="Shizuri Y."/>
            <person name="Ichikawa N."/>
            <person name="Fujita N."/>
            <person name="Omura S."/>
            <person name="Takahashi Y."/>
        </authorList>
    </citation>
    <scope>NUCLEOTIDE SEQUENCE [LARGE SCALE GENOMIC DNA]</scope>
    <source>
        <strain evidence="3">NBRC 103263 / KCTC 29153 / YM16-304</strain>
    </source>
</reference>
<accession>A0A6C7E1N5</accession>
<dbReference type="Gene3D" id="3.90.1200.10">
    <property type="match status" value="1"/>
</dbReference>
<proteinExistence type="predicted"/>
<gene>
    <name evidence="2" type="ORF">YM304_04770</name>
</gene>
<dbReference type="InterPro" id="IPR004119">
    <property type="entry name" value="EcKL"/>
</dbReference>
<sequence length="364" mass="40785">MTTIPMPRHHDDLTVDWLNQIIHNAGIEATVESFDRRPMGEGVGMMATLELVDLTYSDGDGPATVVIKLPAVNDANRAVALAFDIYRREVLFYQHIANETSAGTPRVLLAQVDTPEDFVLVLEDLSDYRLGDQVVGCDRADAEAAVVTLGRLHAPFWDDVDRPELDFVPYETPSTHGDALRDGSLAGWDPMVEVFGDAVPDHMLAVRDRFLAVVPAMQRWLVTAPSTIVHGDFRMDNLFFGQSPDHDEMVVIDWQGCLRSKGARDVAYLLSQSMPTDLRREHERELVGIWHRTLVEGGVENYSAELAWEDYRRSVLALWTLVVVIAGTLDASNERGRAWMTEMIRRSATTIADLDLLDLLPEFE</sequence>
<evidence type="ECO:0000313" key="2">
    <source>
        <dbReference type="EMBL" id="BAN00791.1"/>
    </source>
</evidence>
<dbReference type="AlphaFoldDB" id="A0A6C7E1N5"/>
<dbReference type="Pfam" id="PF02958">
    <property type="entry name" value="EcKL"/>
    <property type="match status" value="2"/>
</dbReference>
<evidence type="ECO:0000313" key="3">
    <source>
        <dbReference type="Proteomes" id="UP000011863"/>
    </source>
</evidence>